<feature type="domain" description="C2H2-type" evidence="9">
    <location>
        <begin position="757"/>
        <end position="786"/>
    </location>
</feature>
<feature type="domain" description="C2H2-type" evidence="9">
    <location>
        <begin position="727"/>
        <end position="756"/>
    </location>
</feature>
<feature type="compositionally biased region" description="Polar residues" evidence="8">
    <location>
        <begin position="254"/>
        <end position="268"/>
    </location>
</feature>
<name>A0AAN8Q5V0_PATCE</name>
<feature type="region of interest" description="Disordered" evidence="8">
    <location>
        <begin position="1"/>
        <end position="108"/>
    </location>
</feature>
<feature type="region of interest" description="Disordered" evidence="8">
    <location>
        <begin position="330"/>
        <end position="372"/>
    </location>
</feature>
<dbReference type="SUPFAM" id="SSF57667">
    <property type="entry name" value="beta-beta-alpha zinc fingers"/>
    <property type="match status" value="3"/>
</dbReference>
<feature type="compositionally biased region" description="Low complexity" evidence="8">
    <location>
        <begin position="130"/>
        <end position="153"/>
    </location>
</feature>
<feature type="domain" description="C2H2-type" evidence="9">
    <location>
        <begin position="697"/>
        <end position="726"/>
    </location>
</feature>
<keyword evidence="6" id="KW-0539">Nucleus</keyword>
<dbReference type="FunFam" id="3.30.160.60:FF:000048">
    <property type="entry name" value="GLI family zinc finger 3"/>
    <property type="match status" value="1"/>
</dbReference>
<evidence type="ECO:0000256" key="4">
    <source>
        <dbReference type="ARBA" id="ARBA00022771"/>
    </source>
</evidence>
<dbReference type="FunFam" id="3.30.160.60:FF:000031">
    <property type="entry name" value="GLI family zinc finger 3"/>
    <property type="match status" value="1"/>
</dbReference>
<dbReference type="InterPro" id="IPR043359">
    <property type="entry name" value="GLI-like"/>
</dbReference>
<dbReference type="GO" id="GO:0008270">
    <property type="term" value="F:zinc ion binding"/>
    <property type="evidence" value="ECO:0007669"/>
    <property type="project" value="UniProtKB-KW"/>
</dbReference>
<dbReference type="GO" id="GO:0000981">
    <property type="term" value="F:DNA-binding transcription factor activity, RNA polymerase II-specific"/>
    <property type="evidence" value="ECO:0007669"/>
    <property type="project" value="TreeGrafter"/>
</dbReference>
<dbReference type="EMBL" id="JAZGQO010000003">
    <property type="protein sequence ID" value="KAK6188558.1"/>
    <property type="molecule type" value="Genomic_DNA"/>
</dbReference>
<keyword evidence="11" id="KW-1185">Reference proteome</keyword>
<dbReference type="InterPro" id="IPR036236">
    <property type="entry name" value="Znf_C2H2_sf"/>
</dbReference>
<dbReference type="GO" id="GO:0005634">
    <property type="term" value="C:nucleus"/>
    <property type="evidence" value="ECO:0007669"/>
    <property type="project" value="UniProtKB-SubCell"/>
</dbReference>
<dbReference type="InterPro" id="IPR056436">
    <property type="entry name" value="Znf-C2H2_ZIC1-5/GLI1-3-like"/>
</dbReference>
<dbReference type="FunFam" id="3.30.160.60:FF:001102">
    <property type="entry name" value="Transcription factor IIIA"/>
    <property type="match status" value="1"/>
</dbReference>
<evidence type="ECO:0000256" key="6">
    <source>
        <dbReference type="ARBA" id="ARBA00023242"/>
    </source>
</evidence>
<dbReference type="PANTHER" id="PTHR45718">
    <property type="entry name" value="TRANSCRIPTIONAL ACTIVATOR CUBITUS INTERRUPTUS"/>
    <property type="match status" value="1"/>
</dbReference>
<feature type="compositionally biased region" description="Low complexity" evidence="8">
    <location>
        <begin position="330"/>
        <end position="349"/>
    </location>
</feature>
<evidence type="ECO:0000256" key="7">
    <source>
        <dbReference type="PROSITE-ProRule" id="PRU00042"/>
    </source>
</evidence>
<sequence>MNGPNSSRHHKNPNGPPVTKTSAVVPTLRIQAETPRTTPVPQQNNDKSIHFPALSSARSLISNGKPSPRQNNTAVGDKSKKSLHGRNNQQHTPNTLHHSFGGQNNKQDNRQNALASFQCFGLGNAHTTRNISSNGSNNTSTSNYHHNSKSSYIQLPLPNQHLQTVTPTPSEISSIQSGESPRVSLSTAQSDRRNSISTSEAALSRPTTSEKNVFLEPALPKQTDWTHYKPLPSVTPNGQGPGPGSIAGSEMDQFGQNGSSISQYQGSVSNLSPSQADISIYTTTSMYTTSSRNSANGGHRHAQKRALSISPSVSDYMDITQVIRYSPTSLMGGSRSSSLSTSPQPIQPSGSFSHLSARNSPYSNNGSGGHRFSQSHFATNNCNRHENANSYNYVPECNGGYVDLMSNQCVAPYNENLLMEQNYQNGHFDIQMQHSGLQHQMPQYMNNAVNTTMSNNGMNNRTMNNSGMNNCTMNNPTMNNSGMNNRTINNPTMNNSGMNNRAMNNPTLNNSAMNSNGMSNSTMNCSGMDNSGMNNMRMNGALNNLSSAMNRGMHQMGSGLASSMNGMHLPIRPPPSYNQAVEQQQQQLQQQATLATQQQSMENFIANIPTSTALSIKNEFTDDENGEEKHTCLWANCSSMFKDIEELVRHIEKMHIDQRKGDDFTCFWQGCTRRYKPFNARYKLLIHMRVHSGEKPNKCTFENCTKAFSRLENLKIHLRSHTGERPYLCTFKNCPKAFSNSSDRAKHQRTHLDTKPYACQVAGCTKRYTDPSSLRKHTKNHTQKDQQQKKKLKTEVDMSQPDVLKDCLKIHQLRSNGSPMDHADSCMGRSPHSSIADMYPPVFNFSSSHSSRCGSLSSQPSPVSMHGSHGSPMNTGLSVVEEGPENMGGYSPNNSLLSPRPLPPIQQQTVPQPSMNIAGYNYTYNQEMPNTYQAYSAVPRSSFIPSNNAYATTNSCRMGIVQAERNYSNYQSYHYNNQFDMNNFNQQQGFMDPTQVQPVESFGADEANLQQYLQMTAVENSNSRTSAPVYAEGTS</sequence>
<feature type="region of interest" description="Disordered" evidence="8">
    <location>
        <begin position="770"/>
        <end position="796"/>
    </location>
</feature>
<dbReference type="GO" id="GO:0000978">
    <property type="term" value="F:RNA polymerase II cis-regulatory region sequence-specific DNA binding"/>
    <property type="evidence" value="ECO:0007669"/>
    <property type="project" value="TreeGrafter"/>
</dbReference>
<gene>
    <name evidence="10" type="ORF">SNE40_004713</name>
</gene>
<evidence type="ECO:0000256" key="8">
    <source>
        <dbReference type="SAM" id="MobiDB-lite"/>
    </source>
</evidence>
<evidence type="ECO:0000256" key="5">
    <source>
        <dbReference type="ARBA" id="ARBA00022833"/>
    </source>
</evidence>
<feature type="compositionally biased region" description="Polar residues" evidence="8">
    <location>
        <begin position="56"/>
        <end position="74"/>
    </location>
</feature>
<protein>
    <recommendedName>
        <fullName evidence="9">C2H2-type domain-containing protein</fullName>
    </recommendedName>
</protein>
<evidence type="ECO:0000259" key="9">
    <source>
        <dbReference type="PROSITE" id="PS50157"/>
    </source>
</evidence>
<evidence type="ECO:0000256" key="3">
    <source>
        <dbReference type="ARBA" id="ARBA00022737"/>
    </source>
</evidence>
<dbReference type="Pfam" id="PF00096">
    <property type="entry name" value="zf-C2H2"/>
    <property type="match status" value="3"/>
</dbReference>
<dbReference type="PANTHER" id="PTHR45718:SF7">
    <property type="entry name" value="C2H2-TYPE DOMAIN-CONTAINING PROTEIN"/>
    <property type="match status" value="1"/>
</dbReference>
<keyword evidence="5" id="KW-0862">Zinc</keyword>
<evidence type="ECO:0000256" key="1">
    <source>
        <dbReference type="ARBA" id="ARBA00004123"/>
    </source>
</evidence>
<evidence type="ECO:0000313" key="11">
    <source>
        <dbReference type="Proteomes" id="UP001347796"/>
    </source>
</evidence>
<feature type="compositionally biased region" description="Polar residues" evidence="8">
    <location>
        <begin position="34"/>
        <end position="46"/>
    </location>
</feature>
<evidence type="ECO:0000256" key="2">
    <source>
        <dbReference type="ARBA" id="ARBA00022723"/>
    </source>
</evidence>
<feature type="domain" description="C2H2-type" evidence="9">
    <location>
        <begin position="669"/>
        <end position="696"/>
    </location>
</feature>
<keyword evidence="4 7" id="KW-0863">Zinc-finger</keyword>
<dbReference type="InterPro" id="IPR013087">
    <property type="entry name" value="Znf_C2H2_type"/>
</dbReference>
<proteinExistence type="predicted"/>
<feature type="compositionally biased region" description="Basic and acidic residues" evidence="8">
    <location>
        <begin position="782"/>
        <end position="796"/>
    </location>
</feature>
<evidence type="ECO:0000313" key="10">
    <source>
        <dbReference type="EMBL" id="KAK6188558.1"/>
    </source>
</evidence>
<dbReference type="Pfam" id="PF23561">
    <property type="entry name" value="zf-C2H2_15"/>
    <property type="match status" value="1"/>
</dbReference>
<dbReference type="SMART" id="SM00355">
    <property type="entry name" value="ZnF_C2H2"/>
    <property type="match status" value="5"/>
</dbReference>
<feature type="region of interest" description="Disordered" evidence="8">
    <location>
        <begin position="235"/>
        <end position="268"/>
    </location>
</feature>
<comment type="caution">
    <text evidence="10">The sequence shown here is derived from an EMBL/GenBank/DDBJ whole genome shotgun (WGS) entry which is preliminary data.</text>
</comment>
<comment type="subcellular location">
    <subcellularLocation>
        <location evidence="1">Nucleus</location>
    </subcellularLocation>
</comment>
<feature type="compositionally biased region" description="Polar residues" evidence="8">
    <location>
        <begin position="160"/>
        <end position="211"/>
    </location>
</feature>
<feature type="region of interest" description="Disordered" evidence="8">
    <location>
        <begin position="127"/>
        <end position="211"/>
    </location>
</feature>
<keyword evidence="2" id="KW-0479">Metal-binding</keyword>
<feature type="compositionally biased region" description="Polar residues" evidence="8">
    <location>
        <begin position="350"/>
        <end position="365"/>
    </location>
</feature>
<keyword evidence="3" id="KW-0677">Repeat</keyword>
<feature type="domain" description="C2H2-type" evidence="9">
    <location>
        <begin position="630"/>
        <end position="660"/>
    </location>
</feature>
<feature type="compositionally biased region" description="Polar residues" evidence="8">
    <location>
        <begin position="85"/>
        <end position="108"/>
    </location>
</feature>
<organism evidence="10 11">
    <name type="scientific">Patella caerulea</name>
    <name type="common">Rayed Mediterranean limpet</name>
    <dbReference type="NCBI Taxonomy" id="87958"/>
    <lineage>
        <taxon>Eukaryota</taxon>
        <taxon>Metazoa</taxon>
        <taxon>Spiralia</taxon>
        <taxon>Lophotrochozoa</taxon>
        <taxon>Mollusca</taxon>
        <taxon>Gastropoda</taxon>
        <taxon>Patellogastropoda</taxon>
        <taxon>Patelloidea</taxon>
        <taxon>Patellidae</taxon>
        <taxon>Patella</taxon>
    </lineage>
</organism>
<dbReference type="Gene3D" id="3.30.160.60">
    <property type="entry name" value="Classic Zinc Finger"/>
    <property type="match status" value="5"/>
</dbReference>
<dbReference type="PROSITE" id="PS50157">
    <property type="entry name" value="ZINC_FINGER_C2H2_2"/>
    <property type="match status" value="5"/>
</dbReference>
<reference evidence="10 11" key="1">
    <citation type="submission" date="2024-01" db="EMBL/GenBank/DDBJ databases">
        <title>The genome of the rayed Mediterranean limpet Patella caerulea (Linnaeus, 1758).</title>
        <authorList>
            <person name="Anh-Thu Weber A."/>
            <person name="Halstead-Nussloch G."/>
        </authorList>
    </citation>
    <scope>NUCLEOTIDE SEQUENCE [LARGE SCALE GENOMIC DNA]</scope>
    <source>
        <strain evidence="10">AATW-2023a</strain>
        <tissue evidence="10">Whole specimen</tissue>
    </source>
</reference>
<dbReference type="AlphaFoldDB" id="A0AAN8Q5V0"/>
<dbReference type="Proteomes" id="UP001347796">
    <property type="component" value="Unassembled WGS sequence"/>
</dbReference>
<accession>A0AAN8Q5V0</accession>
<dbReference type="PROSITE" id="PS00028">
    <property type="entry name" value="ZINC_FINGER_C2H2_1"/>
    <property type="match status" value="4"/>
</dbReference>